<dbReference type="EMBL" id="WTVS01000092">
    <property type="protein sequence ID" value="NMG00676.1"/>
    <property type="molecule type" value="Genomic_DNA"/>
</dbReference>
<proteinExistence type="predicted"/>
<dbReference type="Proteomes" id="UP000634522">
    <property type="component" value="Unassembled WGS sequence"/>
</dbReference>
<evidence type="ECO:0000256" key="2">
    <source>
        <dbReference type="SAM" id="SignalP"/>
    </source>
</evidence>
<dbReference type="PANTHER" id="PTHR10098">
    <property type="entry name" value="RAPSYN-RELATED"/>
    <property type="match status" value="1"/>
</dbReference>
<gene>
    <name evidence="4" type="ORF">GPA27_25165</name>
</gene>
<evidence type="ECO:0000256" key="1">
    <source>
        <dbReference type="SAM" id="Coils"/>
    </source>
</evidence>
<feature type="chain" id="PRO_5046128853" evidence="2">
    <location>
        <begin position="23"/>
        <end position="453"/>
    </location>
</feature>
<feature type="coiled-coil region" evidence="1">
    <location>
        <begin position="146"/>
        <end position="173"/>
    </location>
</feature>
<evidence type="ECO:0000313" key="4">
    <source>
        <dbReference type="EMBL" id="NMG00676.1"/>
    </source>
</evidence>
<keyword evidence="1" id="KW-0175">Coiled coil</keyword>
<accession>A0ABX1NNF7</accession>
<protein>
    <submittedName>
        <fullName evidence="4">CHAT domain-containing protein</fullName>
    </submittedName>
</protein>
<dbReference type="Pfam" id="PF12770">
    <property type="entry name" value="CHAT"/>
    <property type="match status" value="1"/>
</dbReference>
<reference evidence="4 5" key="1">
    <citation type="submission" date="2019-12" db="EMBL/GenBank/DDBJ databases">
        <title>Comparative genomics gives insights into the taxonomy of the Azoarcus-Aromatoleum group and reveals separate origins of nif in the plant-associated Azoarcus and non-plant-associated Aromatoleum sub-groups.</title>
        <authorList>
            <person name="Lafos M."/>
            <person name="Maluk M."/>
            <person name="Batista M."/>
            <person name="Junghare M."/>
            <person name="Carmona M."/>
            <person name="Faoro H."/>
            <person name="Cruz L.M."/>
            <person name="Battistoni F."/>
            <person name="De Souza E."/>
            <person name="Pedrosa F."/>
            <person name="Chen W.-M."/>
            <person name="Poole P.S."/>
            <person name="Dixon R.A."/>
            <person name="James E.K."/>
        </authorList>
    </citation>
    <scope>NUCLEOTIDE SEQUENCE [LARGE SCALE GENOMIC DNA]</scope>
    <source>
        <strain evidence="4 5">T</strain>
    </source>
</reference>
<dbReference type="InterPro" id="IPR024983">
    <property type="entry name" value="CHAT_dom"/>
</dbReference>
<dbReference type="RefSeq" id="WP_169143191.1">
    <property type="nucleotide sequence ID" value="NZ_WTVS01000092.1"/>
</dbReference>
<keyword evidence="2" id="KW-0732">Signal</keyword>
<evidence type="ECO:0000313" key="5">
    <source>
        <dbReference type="Proteomes" id="UP000634522"/>
    </source>
</evidence>
<organism evidence="4 5">
    <name type="scientific">Aromatoleum toluolicum</name>
    <dbReference type="NCBI Taxonomy" id="90060"/>
    <lineage>
        <taxon>Bacteria</taxon>
        <taxon>Pseudomonadati</taxon>
        <taxon>Pseudomonadota</taxon>
        <taxon>Betaproteobacteria</taxon>
        <taxon>Rhodocyclales</taxon>
        <taxon>Rhodocyclaceae</taxon>
        <taxon>Aromatoleum</taxon>
    </lineage>
</organism>
<feature type="domain" description="CHAT" evidence="3">
    <location>
        <begin position="182"/>
        <end position="449"/>
    </location>
</feature>
<sequence length="453" mass="48638">MRPAWALIVCVLLGGFSLPAGAQFFAVCDTGSKAELEANIRAHEEHIGRLENKLVTGWYWQGKRSKDFHPVTLVDVHSRLAETAPRRTAVLFHAYNEARRRLCAWLIVGPGTVLSAVTPLAGTQGILDLRPAVMEALGVAERSLPVRSAAMSKAEFDAQMARLEEELAAVSRDRPAAPSLPAVAAALLPPVLAEALEANAIDTVVVVPVFDLGVIPFAALPIGKGRMLIDAASIIVAPGFFVFREKPLTAPRDFSGALVVGNPQRTDADWHLAPLPGAEAEAKEVARMAQVEPLIGDRASRAKVLARLRTSPPPPLLYFATHGIADEVNPLDGGFLVLSDGRWTGKQIAKQVPRGGQRPLVVLSACQTGLGKTFDVGTIGLARAWQQAGAANVVMSLWLVGDRATQELMTRFMALARQLPPDKALREAMLERRSAEPRPMAWASFAVFGGPLK</sequence>
<keyword evidence="5" id="KW-1185">Reference proteome</keyword>
<dbReference type="PANTHER" id="PTHR10098:SF108">
    <property type="entry name" value="TETRATRICOPEPTIDE REPEAT PROTEIN 28"/>
    <property type="match status" value="1"/>
</dbReference>
<comment type="caution">
    <text evidence="4">The sequence shown here is derived from an EMBL/GenBank/DDBJ whole genome shotgun (WGS) entry which is preliminary data.</text>
</comment>
<name>A0ABX1NNF7_9RHOO</name>
<evidence type="ECO:0000259" key="3">
    <source>
        <dbReference type="Pfam" id="PF12770"/>
    </source>
</evidence>
<feature type="signal peptide" evidence="2">
    <location>
        <begin position="1"/>
        <end position="22"/>
    </location>
</feature>